<comment type="similarity">
    <text evidence="8">Belongs to the NqrDE/RnfAE family.</text>
</comment>
<accession>A0A9D1YQV6</accession>
<evidence type="ECO:0000256" key="8">
    <source>
        <dbReference type="HAMAP-Rule" id="MF_00459"/>
    </source>
</evidence>
<comment type="function">
    <text evidence="8">Part of a membrane-bound complex that couples electron transfer with translocation of ions across the membrane.</text>
</comment>
<dbReference type="InterPro" id="IPR011293">
    <property type="entry name" value="Ion_transpt_RnfA/RsxA"/>
</dbReference>
<gene>
    <name evidence="9" type="primary">rsxA</name>
    <name evidence="8" type="synonym">rnfA</name>
    <name evidence="9" type="ORF">H9831_07865</name>
</gene>
<reference evidence="9" key="2">
    <citation type="submission" date="2021-04" db="EMBL/GenBank/DDBJ databases">
        <authorList>
            <person name="Gilroy R."/>
        </authorList>
    </citation>
    <scope>NUCLEOTIDE SEQUENCE</scope>
    <source>
        <strain evidence="9">ChiSxjej3B15-24422</strain>
    </source>
</reference>
<dbReference type="GO" id="GO:0005886">
    <property type="term" value="C:plasma membrane"/>
    <property type="evidence" value="ECO:0007669"/>
    <property type="project" value="UniProtKB-SubCell"/>
</dbReference>
<keyword evidence="2 8" id="KW-0813">Transport</keyword>
<evidence type="ECO:0000256" key="3">
    <source>
        <dbReference type="ARBA" id="ARBA00022692"/>
    </source>
</evidence>
<comment type="subunit">
    <text evidence="8">The complex is composed of six subunits: RnfA, RnfB, RnfC, RnfD, RnfE and RnfG.</text>
</comment>
<evidence type="ECO:0000256" key="4">
    <source>
        <dbReference type="ARBA" id="ARBA00022967"/>
    </source>
</evidence>
<dbReference type="EMBL" id="DXDD01000098">
    <property type="protein sequence ID" value="HIY60576.1"/>
    <property type="molecule type" value="Genomic_DNA"/>
</dbReference>
<keyword evidence="6 8" id="KW-1133">Transmembrane helix</keyword>
<feature type="transmembrane region" description="Helical" evidence="8">
    <location>
        <begin position="132"/>
        <end position="155"/>
    </location>
</feature>
<dbReference type="PIRSF" id="PIRSF006102">
    <property type="entry name" value="NQR_DE"/>
    <property type="match status" value="1"/>
</dbReference>
<dbReference type="NCBIfam" id="NF003481">
    <property type="entry name" value="PRK05151.1"/>
    <property type="match status" value="1"/>
</dbReference>
<feature type="transmembrane region" description="Helical" evidence="8">
    <location>
        <begin position="176"/>
        <end position="194"/>
    </location>
</feature>
<evidence type="ECO:0000256" key="5">
    <source>
        <dbReference type="ARBA" id="ARBA00022982"/>
    </source>
</evidence>
<dbReference type="InterPro" id="IPR003667">
    <property type="entry name" value="NqrDE/RnfAE"/>
</dbReference>
<evidence type="ECO:0000256" key="7">
    <source>
        <dbReference type="ARBA" id="ARBA00023136"/>
    </source>
</evidence>
<reference evidence="9" key="1">
    <citation type="journal article" date="2021" name="PeerJ">
        <title>Extensive microbial diversity within the chicken gut microbiome revealed by metagenomics and culture.</title>
        <authorList>
            <person name="Gilroy R."/>
            <person name="Ravi A."/>
            <person name="Getino M."/>
            <person name="Pursley I."/>
            <person name="Horton D.L."/>
            <person name="Alikhan N.F."/>
            <person name="Baker D."/>
            <person name="Gharbi K."/>
            <person name="Hall N."/>
            <person name="Watson M."/>
            <person name="Adriaenssens E.M."/>
            <person name="Foster-Nyarko E."/>
            <person name="Jarju S."/>
            <person name="Secka A."/>
            <person name="Antonio M."/>
            <person name="Oren A."/>
            <person name="Chaudhuri R.R."/>
            <person name="La Ragione R."/>
            <person name="Hildebrand F."/>
            <person name="Pallen M.J."/>
        </authorList>
    </citation>
    <scope>NUCLEOTIDE SEQUENCE</scope>
    <source>
        <strain evidence="9">ChiSxjej3B15-24422</strain>
    </source>
</reference>
<dbReference type="GO" id="GO:0022900">
    <property type="term" value="P:electron transport chain"/>
    <property type="evidence" value="ECO:0007669"/>
    <property type="project" value="UniProtKB-UniRule"/>
</dbReference>
<feature type="transmembrane region" description="Helical" evidence="8">
    <location>
        <begin position="47"/>
        <end position="67"/>
    </location>
</feature>
<proteinExistence type="inferred from homology"/>
<dbReference type="AlphaFoldDB" id="A0A9D1YQV6"/>
<protein>
    <recommendedName>
        <fullName evidence="8">Ion-translocating oxidoreductase complex subunit A</fullName>
        <ecNumber evidence="8">7.-.-.-</ecNumber>
    </recommendedName>
    <alternativeName>
        <fullName evidence="8">Rnf electron transport complex subunit A</fullName>
    </alternativeName>
</protein>
<comment type="subcellular location">
    <subcellularLocation>
        <location evidence="8">Cell membrane</location>
        <topology evidence="8">Multi-pass membrane protein</topology>
    </subcellularLocation>
    <subcellularLocation>
        <location evidence="1">Endomembrane system</location>
        <topology evidence="1">Multi-pass membrane protein</topology>
    </subcellularLocation>
</comment>
<organism evidence="9 10">
    <name type="scientific">Candidatus Eisenbergiella pullistercoris</name>
    <dbReference type="NCBI Taxonomy" id="2838555"/>
    <lineage>
        <taxon>Bacteria</taxon>
        <taxon>Bacillati</taxon>
        <taxon>Bacillota</taxon>
        <taxon>Clostridia</taxon>
        <taxon>Lachnospirales</taxon>
        <taxon>Lachnospiraceae</taxon>
        <taxon>Eisenbergiella</taxon>
    </lineage>
</organism>
<keyword evidence="8" id="KW-1003">Cell membrane</keyword>
<dbReference type="PANTHER" id="PTHR30335:SF0">
    <property type="entry name" value="ION-TRANSLOCATING OXIDOREDUCTASE COMPLEX SUBUNIT A"/>
    <property type="match status" value="1"/>
</dbReference>
<sequence length="195" mass="20809">MFAEVKDLLLILISSALVSNVVLSQFLGLCPFLGVSRKVETAAGMGTAVIFVITLSSAVAGVIYRFVLLPLDITYLQTIVFILVIAALVQFVEMVLKKYMVSLYEALGVYLPLITTNCAVLGVALTNVQEDYGILAGTVNGFATALGFTISIIILAGIREKMAYNDIPKPFRGMPIVMVTAGLMAIAFCGFSGLL</sequence>
<feature type="transmembrane region" description="Helical" evidence="8">
    <location>
        <begin position="107"/>
        <end position="126"/>
    </location>
</feature>
<feature type="transmembrane region" description="Helical" evidence="8">
    <location>
        <begin position="12"/>
        <end position="35"/>
    </location>
</feature>
<dbReference type="NCBIfam" id="TIGR01943">
    <property type="entry name" value="rnfA"/>
    <property type="match status" value="1"/>
</dbReference>
<dbReference type="HAMAP" id="MF_00459">
    <property type="entry name" value="RsxA_RnfA"/>
    <property type="match status" value="1"/>
</dbReference>
<evidence type="ECO:0000313" key="9">
    <source>
        <dbReference type="EMBL" id="HIY60576.1"/>
    </source>
</evidence>
<evidence type="ECO:0000256" key="6">
    <source>
        <dbReference type="ARBA" id="ARBA00022989"/>
    </source>
</evidence>
<keyword evidence="4 8" id="KW-1278">Translocase</keyword>
<feature type="transmembrane region" description="Helical" evidence="8">
    <location>
        <begin position="73"/>
        <end position="95"/>
    </location>
</feature>
<evidence type="ECO:0000256" key="1">
    <source>
        <dbReference type="ARBA" id="ARBA00004127"/>
    </source>
</evidence>
<dbReference type="Proteomes" id="UP000824007">
    <property type="component" value="Unassembled WGS sequence"/>
</dbReference>
<dbReference type="PANTHER" id="PTHR30335">
    <property type="entry name" value="INTEGRAL MEMBRANE PROTEIN OF SOXR-REDUCING COMPLEX"/>
    <property type="match status" value="1"/>
</dbReference>
<keyword evidence="7 8" id="KW-0472">Membrane</keyword>
<dbReference type="Pfam" id="PF02508">
    <property type="entry name" value="Rnf-Nqr"/>
    <property type="match status" value="1"/>
</dbReference>
<evidence type="ECO:0000256" key="2">
    <source>
        <dbReference type="ARBA" id="ARBA00022448"/>
    </source>
</evidence>
<evidence type="ECO:0000313" key="10">
    <source>
        <dbReference type="Proteomes" id="UP000824007"/>
    </source>
</evidence>
<name>A0A9D1YQV6_9FIRM</name>
<dbReference type="GO" id="GO:0012505">
    <property type="term" value="C:endomembrane system"/>
    <property type="evidence" value="ECO:0007669"/>
    <property type="project" value="UniProtKB-SubCell"/>
</dbReference>
<keyword evidence="3 8" id="KW-0812">Transmembrane</keyword>
<dbReference type="EC" id="7.-.-.-" evidence="8"/>
<comment type="caution">
    <text evidence="9">The sequence shown here is derived from an EMBL/GenBank/DDBJ whole genome shotgun (WGS) entry which is preliminary data.</text>
</comment>
<keyword evidence="5 8" id="KW-0249">Electron transport</keyword>
<dbReference type="InterPro" id="IPR050133">
    <property type="entry name" value="NqrDE/RnfAE_oxidrdctase"/>
</dbReference>